<evidence type="ECO:0000313" key="7">
    <source>
        <dbReference type="EMBL" id="KAK4516926.1"/>
    </source>
</evidence>
<evidence type="ECO:0000313" key="9">
    <source>
        <dbReference type="EMBL" id="KAK4521560.1"/>
    </source>
</evidence>
<dbReference type="GO" id="GO:0003724">
    <property type="term" value="F:RNA helicase activity"/>
    <property type="evidence" value="ECO:0007669"/>
    <property type="project" value="UniProtKB-EC"/>
</dbReference>
<dbReference type="InterPro" id="IPR036875">
    <property type="entry name" value="Znf_CCHC_sf"/>
</dbReference>
<evidence type="ECO:0000313" key="5">
    <source>
        <dbReference type="EMBL" id="KAK4511673.1"/>
    </source>
</evidence>
<dbReference type="RefSeq" id="XP_064677441.1">
    <property type="nucleotide sequence ID" value="XM_064824505.1"/>
</dbReference>
<dbReference type="GO" id="GO:0016787">
    <property type="term" value="F:hydrolase activity"/>
    <property type="evidence" value="ECO:0007669"/>
    <property type="project" value="UniProtKB-KW"/>
</dbReference>
<name>A0AAN7D8A8_9FUNG</name>
<dbReference type="EC" id="3.6.4.13" evidence="4"/>
<comment type="caution">
    <text evidence="4">The sequence shown here is derived from an EMBL/GenBank/DDBJ whole genome shotgun (WGS) entry which is preliminary data.</text>
</comment>
<dbReference type="EMBL" id="JASEJX010000030">
    <property type="protein sequence ID" value="KAK4511673.1"/>
    <property type="molecule type" value="Genomic_DNA"/>
</dbReference>
<dbReference type="GO" id="GO:0008270">
    <property type="term" value="F:zinc ion binding"/>
    <property type="evidence" value="ECO:0007669"/>
    <property type="project" value="UniProtKB-KW"/>
</dbReference>
<evidence type="ECO:0000313" key="6">
    <source>
        <dbReference type="EMBL" id="KAK4511769.1"/>
    </source>
</evidence>
<evidence type="ECO:0000256" key="2">
    <source>
        <dbReference type="SAM" id="MobiDB-lite"/>
    </source>
</evidence>
<keyword evidence="4" id="KW-0547">Nucleotide-binding</keyword>
<dbReference type="EMBL" id="JASEJX010000005">
    <property type="protein sequence ID" value="KAK4521259.1"/>
    <property type="molecule type" value="Genomic_DNA"/>
</dbReference>
<dbReference type="AlphaFoldDB" id="A0AAN7D8A8"/>
<keyword evidence="1" id="KW-0479">Metal-binding</keyword>
<dbReference type="GO" id="GO:0003676">
    <property type="term" value="F:nucleic acid binding"/>
    <property type="evidence" value="ECO:0007669"/>
    <property type="project" value="InterPro"/>
</dbReference>
<dbReference type="SUPFAM" id="SSF57756">
    <property type="entry name" value="Retrovirus zinc finger-like domains"/>
    <property type="match status" value="1"/>
</dbReference>
<dbReference type="EMBL" id="JASEJX010000003">
    <property type="protein sequence ID" value="KAK4521560.1"/>
    <property type="molecule type" value="Genomic_DNA"/>
</dbReference>
<dbReference type="PROSITE" id="PS50158">
    <property type="entry name" value="ZF_CCHC"/>
    <property type="match status" value="1"/>
</dbReference>
<dbReference type="Gene3D" id="4.10.60.10">
    <property type="entry name" value="Zinc finger, CCHC-type"/>
    <property type="match status" value="1"/>
</dbReference>
<evidence type="ECO:0000313" key="11">
    <source>
        <dbReference type="Proteomes" id="UP001304243"/>
    </source>
</evidence>
<keyword evidence="9" id="KW-0436">Ligase</keyword>
<feature type="compositionally biased region" description="Acidic residues" evidence="2">
    <location>
        <begin position="334"/>
        <end position="351"/>
    </location>
</feature>
<evidence type="ECO:0000313" key="10">
    <source>
        <dbReference type="EMBL" id="KAK4521562.1"/>
    </source>
</evidence>
<dbReference type="EC" id="6.2.1.45" evidence="9"/>
<dbReference type="InterPro" id="IPR001878">
    <property type="entry name" value="Znf_CCHC"/>
</dbReference>
<keyword evidence="1" id="KW-0863">Zinc-finger</keyword>
<organism evidence="4 11">
    <name type="scientific">Mucor velutinosus</name>
    <dbReference type="NCBI Taxonomy" id="708070"/>
    <lineage>
        <taxon>Eukaryota</taxon>
        <taxon>Fungi</taxon>
        <taxon>Fungi incertae sedis</taxon>
        <taxon>Mucoromycota</taxon>
        <taxon>Mucoromycotina</taxon>
        <taxon>Mucoromycetes</taxon>
        <taxon>Mucorales</taxon>
        <taxon>Mucorineae</taxon>
        <taxon>Mucoraceae</taxon>
        <taxon>Mucor</taxon>
    </lineage>
</organism>
<feature type="region of interest" description="Disordered" evidence="2">
    <location>
        <begin position="479"/>
        <end position="508"/>
    </location>
</feature>
<keyword evidence="4" id="KW-0378">Hydrolase</keyword>
<dbReference type="EMBL" id="JASEJX010000013">
    <property type="protein sequence ID" value="KAK4516926.1"/>
    <property type="molecule type" value="Genomic_DNA"/>
</dbReference>
<sequence length="508" mass="56243">MSVNSEMTWAERASRGSTMRFYQPSKRRSVEAAASSYPLVGSVMFEDDDLKSQILASKAMAIVQQALTSGSVLFSFRKGLFGDRVDAYKVIQTQVSSLVEFRPLSVYDEKNDGSLLIEAKFEEVDDANKAMTTGVNVNGMVYKAVHAKECKEFGDLKFVQFTLMRIVKEPTFLHDLIKSLSFYGRVLQVKKFTRGGFFEGKFSVMVDTSVGYQVEGGEWQEAQPLDRMLYLSEFDFFVAATYKGAPPVCHFCRHSGHVRAKCPELLQRRCYGCGKHGHMLRFCPNKEDQSGAKKQKVDHQLKDSEEVTEARRQTVHLMDFVAKAKLGAGREVEEKVEEEELESVVDEEEESLQGVVDGVDASENDKSTKSDNLEVQMEDLQGEDHQDKLHGDDAMEEDDEIVLAGSGVKKLPDVRGSAFSKYASNEVALTMNVDSPEEMMGLSKLKEASQRKRMELNANLKAVNGAGVASGTGVGVLGNKSAGAVGVKNSKNNGKLPLKTKQDARRAQ</sequence>
<keyword evidence="4" id="KW-0067">ATP-binding</keyword>
<proteinExistence type="predicted"/>
<evidence type="ECO:0000256" key="1">
    <source>
        <dbReference type="PROSITE-ProRule" id="PRU00047"/>
    </source>
</evidence>
<dbReference type="EMBL" id="JASEJX010000033">
    <property type="protein sequence ID" value="KAK4510775.1"/>
    <property type="molecule type" value="Genomic_DNA"/>
</dbReference>
<dbReference type="SMART" id="SM00343">
    <property type="entry name" value="ZnF_C2HC"/>
    <property type="match status" value="2"/>
</dbReference>
<keyword evidence="11" id="KW-1185">Reference proteome</keyword>
<dbReference type="GeneID" id="89948894"/>
<accession>A0AAN7D8A8</accession>
<feature type="region of interest" description="Disordered" evidence="2">
    <location>
        <begin position="329"/>
        <end position="371"/>
    </location>
</feature>
<keyword evidence="1" id="KW-0862">Zinc</keyword>
<keyword evidence="4" id="KW-0347">Helicase</keyword>
<gene>
    <name evidence="4" type="primary">ECM16</name>
    <name evidence="6" type="synonym">AFG3_2</name>
    <name evidence="9" type="synonym">UBA2</name>
    <name evidence="7" type="ORF">ATC70_000254</name>
    <name evidence="4" type="ORF">ATC70_005208</name>
    <name evidence="6" type="ORF">ATC70_007314</name>
    <name evidence="9" type="ORF">ATC70_007321</name>
    <name evidence="10" type="ORF">ATC70_007323</name>
    <name evidence="5" type="ORF">ATC70_012890</name>
    <name evidence="8" type="ORF">ATC70_012895</name>
</gene>
<feature type="domain" description="CCHC-type" evidence="3">
    <location>
        <begin position="268"/>
        <end position="285"/>
    </location>
</feature>
<dbReference type="EMBL" id="JASEJX010000003">
    <property type="protein sequence ID" value="KAK4521562.1"/>
    <property type="molecule type" value="Genomic_DNA"/>
</dbReference>
<dbReference type="EMBL" id="JASEJX010000028">
    <property type="protein sequence ID" value="KAK4511769.1"/>
    <property type="molecule type" value="Genomic_DNA"/>
</dbReference>
<dbReference type="Proteomes" id="UP001304243">
    <property type="component" value="Unassembled WGS sequence"/>
</dbReference>
<protein>
    <submittedName>
        <fullName evidence="6">AAA ATPase afg3</fullName>
    </submittedName>
    <submittedName>
        <fullName evidence="4">ATP-dependent RNA helicase DHR1</fullName>
        <ecNumber evidence="4">3.6.4.13</ecNumber>
    </submittedName>
    <submittedName>
        <fullName evidence="9">E1 ubiquitin-activating protein uba2</fullName>
        <ecNumber evidence="9">6.2.1.45</ecNumber>
    </submittedName>
</protein>
<evidence type="ECO:0000313" key="8">
    <source>
        <dbReference type="EMBL" id="KAK4521259.1"/>
    </source>
</evidence>
<reference evidence="4 11" key="1">
    <citation type="submission" date="2022-11" db="EMBL/GenBank/DDBJ databases">
        <title>Mucor velutinosus strain NIH1002 WGS.</title>
        <authorList>
            <person name="Subramanian P."/>
            <person name="Mullikin J.C."/>
            <person name="Segre J.A."/>
            <person name="Zelazny A.M."/>
        </authorList>
    </citation>
    <scope>NUCLEOTIDE SEQUENCE [LARGE SCALE GENOMIC DNA]</scope>
    <source>
        <strain evidence="4 11">NIH1002</strain>
    </source>
</reference>
<evidence type="ECO:0000313" key="4">
    <source>
        <dbReference type="EMBL" id="KAK4510775.1"/>
    </source>
</evidence>
<evidence type="ECO:0000259" key="3">
    <source>
        <dbReference type="PROSITE" id="PS50158"/>
    </source>
</evidence>
<dbReference type="GO" id="GO:0004839">
    <property type="term" value="F:ubiquitin activating enzyme activity"/>
    <property type="evidence" value="ECO:0007669"/>
    <property type="project" value="UniProtKB-EC"/>
</dbReference>